<evidence type="ECO:0000313" key="4">
    <source>
        <dbReference type="EMBL" id="MBH0775903.1"/>
    </source>
</evidence>
<organism evidence="4 5">
    <name type="scientific">Nocardia bovistercoris</name>
    <dbReference type="NCBI Taxonomy" id="2785916"/>
    <lineage>
        <taxon>Bacteria</taxon>
        <taxon>Bacillati</taxon>
        <taxon>Actinomycetota</taxon>
        <taxon>Actinomycetes</taxon>
        <taxon>Mycobacteriales</taxon>
        <taxon>Nocardiaceae</taxon>
        <taxon>Nocardia</taxon>
    </lineage>
</organism>
<dbReference type="EMBL" id="JADMLG010000002">
    <property type="protein sequence ID" value="MBH0775903.1"/>
    <property type="molecule type" value="Genomic_DNA"/>
</dbReference>
<dbReference type="CDD" id="cd05941">
    <property type="entry name" value="MCS"/>
    <property type="match status" value="1"/>
</dbReference>
<dbReference type="InterPro" id="IPR020845">
    <property type="entry name" value="AMP-binding_CS"/>
</dbReference>
<dbReference type="Pfam" id="PF00501">
    <property type="entry name" value="AMP-binding"/>
    <property type="match status" value="1"/>
</dbReference>
<dbReference type="InterPro" id="IPR000873">
    <property type="entry name" value="AMP-dep_synth/lig_dom"/>
</dbReference>
<dbReference type="PANTHER" id="PTHR43201">
    <property type="entry name" value="ACYL-COA SYNTHETASE"/>
    <property type="match status" value="1"/>
</dbReference>
<evidence type="ECO:0000313" key="5">
    <source>
        <dbReference type="Proteomes" id="UP000655751"/>
    </source>
</evidence>
<comment type="caution">
    <text evidence="4">The sequence shown here is derived from an EMBL/GenBank/DDBJ whole genome shotgun (WGS) entry which is preliminary data.</text>
</comment>
<feature type="domain" description="AMP-dependent synthetase/ligase" evidence="2">
    <location>
        <begin position="50"/>
        <end position="340"/>
    </location>
</feature>
<sequence>MPYGPSPLLRSLNPLAVAAGDDLPDAVTVEGVALSRGDLLGAATSVAERVARAERVAVLAAPTVSTVLAVVGCLIAGVTVVPVPPDSGAAELEHILADSGAQAWLGPAPDGAALPVVPVRKHARSWHTYPEPDAAAPAFVLYTSGTTGPPKGVVLSRGAIAAGLDALADAWSWTAKDTLVHGLPLFHVHGLILGLLGPLRVGSRLVHTGKPTPRAYAQAEGTLYFGVPTVWSRVVEDPESARALSKARLLVSGSAPLPVPVFEKLRELTGQAPVERYGMSETMITLSTRADGERRPGWVGTPVRGVRTRLRDESGEPVPHDGESIGGLQVTGPMVFDGYLNRPEATAASWTEDGWFRTGDVAAIDAAGFHRIVGRESVDLIKSGGYRVGAGEVETALLGHPGVAEVAVVGLPDDDLGQRIVAFVVARGEVSEGFGAELIDHVARQLSVHKRPREVRVVPALPRNAMGKVQKKLLG</sequence>
<evidence type="ECO:0000259" key="2">
    <source>
        <dbReference type="Pfam" id="PF00501"/>
    </source>
</evidence>
<gene>
    <name evidence="4" type="ORF">IT779_06340</name>
</gene>
<dbReference type="SUPFAM" id="SSF56801">
    <property type="entry name" value="Acetyl-CoA synthetase-like"/>
    <property type="match status" value="1"/>
</dbReference>
<reference evidence="4" key="1">
    <citation type="submission" date="2020-11" db="EMBL/GenBank/DDBJ databases">
        <title>Nocardia NEAU-351.nov., a novel actinomycete isolated from the cow dung.</title>
        <authorList>
            <person name="Zhang X."/>
        </authorList>
    </citation>
    <scope>NUCLEOTIDE SEQUENCE</scope>
    <source>
        <strain evidence="4">NEAU-351</strain>
    </source>
</reference>
<evidence type="ECO:0000259" key="3">
    <source>
        <dbReference type="Pfam" id="PF13193"/>
    </source>
</evidence>
<keyword evidence="5" id="KW-1185">Reference proteome</keyword>
<dbReference type="Gene3D" id="3.30.300.30">
    <property type="match status" value="1"/>
</dbReference>
<dbReference type="AlphaFoldDB" id="A0A931I8L0"/>
<dbReference type="PANTHER" id="PTHR43201:SF8">
    <property type="entry name" value="ACYL-COA SYNTHETASE FAMILY MEMBER 3"/>
    <property type="match status" value="1"/>
</dbReference>
<dbReference type="NCBIfam" id="NF005858">
    <property type="entry name" value="PRK07787.1"/>
    <property type="match status" value="1"/>
</dbReference>
<name>A0A931I8L0_9NOCA</name>
<dbReference type="Pfam" id="PF13193">
    <property type="entry name" value="AMP-binding_C"/>
    <property type="match status" value="1"/>
</dbReference>
<dbReference type="InterPro" id="IPR045851">
    <property type="entry name" value="AMP-bd_C_sf"/>
</dbReference>
<dbReference type="InterPro" id="IPR042099">
    <property type="entry name" value="ANL_N_sf"/>
</dbReference>
<dbReference type="GO" id="GO:0031956">
    <property type="term" value="F:medium-chain fatty acid-CoA ligase activity"/>
    <property type="evidence" value="ECO:0007669"/>
    <property type="project" value="TreeGrafter"/>
</dbReference>
<evidence type="ECO:0000256" key="1">
    <source>
        <dbReference type="ARBA" id="ARBA00006432"/>
    </source>
</evidence>
<dbReference type="InterPro" id="IPR025110">
    <property type="entry name" value="AMP-bd_C"/>
</dbReference>
<dbReference type="RefSeq" id="WP_196148207.1">
    <property type="nucleotide sequence ID" value="NZ_JADMLG010000002.1"/>
</dbReference>
<comment type="similarity">
    <text evidence="1">Belongs to the ATP-dependent AMP-binding enzyme family.</text>
</comment>
<feature type="domain" description="AMP-binding enzyme C-terminal" evidence="3">
    <location>
        <begin position="392"/>
        <end position="468"/>
    </location>
</feature>
<accession>A0A931I8L0</accession>
<protein>
    <submittedName>
        <fullName evidence="4">Acyl-CoA synthetase</fullName>
    </submittedName>
</protein>
<dbReference type="PROSITE" id="PS00455">
    <property type="entry name" value="AMP_BINDING"/>
    <property type="match status" value="1"/>
</dbReference>
<dbReference type="Proteomes" id="UP000655751">
    <property type="component" value="Unassembled WGS sequence"/>
</dbReference>
<dbReference type="Gene3D" id="3.40.50.12780">
    <property type="entry name" value="N-terminal domain of ligase-like"/>
    <property type="match status" value="1"/>
</dbReference>
<dbReference type="GO" id="GO:0006631">
    <property type="term" value="P:fatty acid metabolic process"/>
    <property type="evidence" value="ECO:0007669"/>
    <property type="project" value="TreeGrafter"/>
</dbReference>
<proteinExistence type="inferred from homology"/>